<evidence type="ECO:0000313" key="9">
    <source>
        <dbReference type="EMBL" id="ODV73098.1"/>
    </source>
</evidence>
<comment type="similarity">
    <text evidence="2">Belongs to the WD repeat HIR1 family.</text>
</comment>
<dbReference type="AlphaFoldDB" id="A0A1E4S0U7"/>
<evidence type="ECO:0000259" key="8">
    <source>
        <dbReference type="Pfam" id="PF07569"/>
    </source>
</evidence>
<dbReference type="OrthoDB" id="1741719at2759"/>
<dbReference type="EMBL" id="KV453932">
    <property type="protein sequence ID" value="ODV73098.1"/>
    <property type="molecule type" value="Genomic_DNA"/>
</dbReference>
<evidence type="ECO:0000313" key="10">
    <source>
        <dbReference type="Proteomes" id="UP000094389"/>
    </source>
</evidence>
<keyword evidence="10" id="KW-1185">Reference proteome</keyword>
<feature type="region of interest" description="Disordered" evidence="7">
    <location>
        <begin position="118"/>
        <end position="179"/>
    </location>
</feature>
<dbReference type="GO" id="GO:0006351">
    <property type="term" value="P:DNA-templated transcription"/>
    <property type="evidence" value="ECO:0007669"/>
    <property type="project" value="InterPro"/>
</dbReference>
<gene>
    <name evidence="9" type="ORF">CYBJADRAFT_112161</name>
</gene>
<keyword evidence="4" id="KW-0677">Repeat</keyword>
<dbReference type="InterPro" id="IPR031120">
    <property type="entry name" value="HIR1-like"/>
</dbReference>
<dbReference type="SUPFAM" id="SSF50978">
    <property type="entry name" value="WD40 repeat-like"/>
    <property type="match status" value="1"/>
</dbReference>
<reference evidence="9 10" key="1">
    <citation type="journal article" date="2016" name="Proc. Natl. Acad. Sci. U.S.A.">
        <title>Comparative genomics of biotechnologically important yeasts.</title>
        <authorList>
            <person name="Riley R."/>
            <person name="Haridas S."/>
            <person name="Wolfe K.H."/>
            <person name="Lopes M.R."/>
            <person name="Hittinger C.T."/>
            <person name="Goeker M."/>
            <person name="Salamov A.A."/>
            <person name="Wisecaver J.H."/>
            <person name="Long T.M."/>
            <person name="Calvey C.H."/>
            <person name="Aerts A.L."/>
            <person name="Barry K.W."/>
            <person name="Choi C."/>
            <person name="Clum A."/>
            <person name="Coughlan A.Y."/>
            <person name="Deshpande S."/>
            <person name="Douglass A.P."/>
            <person name="Hanson S.J."/>
            <person name="Klenk H.-P."/>
            <person name="LaButti K.M."/>
            <person name="Lapidus A."/>
            <person name="Lindquist E.A."/>
            <person name="Lipzen A.M."/>
            <person name="Meier-Kolthoff J.P."/>
            <person name="Ohm R.A."/>
            <person name="Otillar R.P."/>
            <person name="Pangilinan J.L."/>
            <person name="Peng Y."/>
            <person name="Rokas A."/>
            <person name="Rosa C.A."/>
            <person name="Scheuner C."/>
            <person name="Sibirny A.A."/>
            <person name="Slot J.C."/>
            <person name="Stielow J.B."/>
            <person name="Sun H."/>
            <person name="Kurtzman C.P."/>
            <person name="Blackwell M."/>
            <person name="Grigoriev I.V."/>
            <person name="Jeffries T.W."/>
        </authorList>
    </citation>
    <scope>NUCLEOTIDE SEQUENCE [LARGE SCALE GENOMIC DNA]</scope>
    <source>
        <strain evidence="10">ATCC 18201 / CBS 1600 / BCRC 20928 / JCM 3617 / NBRC 0987 / NRRL Y-1542</strain>
    </source>
</reference>
<sequence>QRPLFTAADVSSKLITDIQWSTDGLSMFVAGDTIVVFVFETEELGKPIDEETFKGLISKLKIPEPLKPKEETSTLTLKPLKSNTVIEEIPKDVETPEPAKLESKSLSLLKGDRKRIAPTLISSNDNKKGPLQPQISKSPTENGSQRTMEFDLPSFNVPKDLKRHEESETPESDQPAIKKRRDLEPIEFIGNIAINPSTAFSKIRISTPKIRSSFVLESPNDPTLALEIKNGSGSEQKPTKITLLRNYSKQIFTDFIPKLVCLASGGEGGFWAVSTVDGVLYIYSDSGRRIFPPLVLGTPLSFLESKGKFLLAVTSLGEVYTWNVQSKKALFEPTSLYPLLARSNTELLTRAENLTMCSISSSGVPVVTLSNGNGYLFDKDLETWTLISDSWWAFGSQYWDSGDVKPTGSLISVLEKKTNDEIVRRGRAKFLQKMAKTMLMKEGYENLEKIVSLAHLENRILISLRLGESIEFKTHLIIYCKRISEMGFKARLAEIFEELLSQEDMDTSESNSKILDFDKHELLKELIFACAGFRNVQRILVQYATAMNIL</sequence>
<feature type="domain" description="Protein HIRA-like C-terminal" evidence="8">
    <location>
        <begin position="287"/>
        <end position="499"/>
    </location>
</feature>
<evidence type="ECO:0000256" key="1">
    <source>
        <dbReference type="ARBA" id="ARBA00004123"/>
    </source>
</evidence>
<dbReference type="GO" id="GO:0000417">
    <property type="term" value="C:HIR complex"/>
    <property type="evidence" value="ECO:0007669"/>
    <property type="project" value="TreeGrafter"/>
</dbReference>
<dbReference type="GO" id="GO:0005634">
    <property type="term" value="C:nucleus"/>
    <property type="evidence" value="ECO:0007669"/>
    <property type="project" value="UniProtKB-SubCell"/>
</dbReference>
<dbReference type="STRING" id="983966.A0A1E4S0U7"/>
<evidence type="ECO:0000256" key="2">
    <source>
        <dbReference type="ARBA" id="ARBA00007306"/>
    </source>
</evidence>
<dbReference type="InterPro" id="IPR036322">
    <property type="entry name" value="WD40_repeat_dom_sf"/>
</dbReference>
<dbReference type="InterPro" id="IPR011494">
    <property type="entry name" value="HIRA-like_C"/>
</dbReference>
<dbReference type="RefSeq" id="XP_020070137.1">
    <property type="nucleotide sequence ID" value="XM_020212116.1"/>
</dbReference>
<keyword evidence="6" id="KW-0539">Nucleus</keyword>
<protein>
    <submittedName>
        <fullName evidence="9">Hira-domain-containing protein</fullName>
    </submittedName>
</protein>
<accession>A0A1E4S0U7</accession>
<feature type="non-terminal residue" evidence="9">
    <location>
        <position position="1"/>
    </location>
</feature>
<proteinExistence type="inferred from homology"/>
<dbReference type="PANTHER" id="PTHR13831:SF1">
    <property type="entry name" value="PROTEIN HIR2"/>
    <property type="match status" value="1"/>
</dbReference>
<organism evidence="9 10">
    <name type="scientific">Cyberlindnera jadinii (strain ATCC 18201 / CBS 1600 / BCRC 20928 / JCM 3617 / NBRC 0987 / NRRL Y-1542)</name>
    <name type="common">Torula yeast</name>
    <name type="synonym">Candida utilis</name>
    <dbReference type="NCBI Taxonomy" id="983966"/>
    <lineage>
        <taxon>Eukaryota</taxon>
        <taxon>Fungi</taxon>
        <taxon>Dikarya</taxon>
        <taxon>Ascomycota</taxon>
        <taxon>Saccharomycotina</taxon>
        <taxon>Saccharomycetes</taxon>
        <taxon>Phaffomycetales</taxon>
        <taxon>Phaffomycetaceae</taxon>
        <taxon>Cyberlindnera</taxon>
    </lineage>
</organism>
<keyword evidence="5" id="KW-0156">Chromatin regulator</keyword>
<evidence type="ECO:0000256" key="3">
    <source>
        <dbReference type="ARBA" id="ARBA00022574"/>
    </source>
</evidence>
<dbReference type="GeneID" id="30986512"/>
<feature type="non-terminal residue" evidence="9">
    <location>
        <position position="550"/>
    </location>
</feature>
<name>A0A1E4S0U7_CYBJN</name>
<dbReference type="GO" id="GO:0006355">
    <property type="term" value="P:regulation of DNA-templated transcription"/>
    <property type="evidence" value="ECO:0007669"/>
    <property type="project" value="InterPro"/>
</dbReference>
<dbReference type="GO" id="GO:0000785">
    <property type="term" value="C:chromatin"/>
    <property type="evidence" value="ECO:0007669"/>
    <property type="project" value="TreeGrafter"/>
</dbReference>
<evidence type="ECO:0000256" key="4">
    <source>
        <dbReference type="ARBA" id="ARBA00022737"/>
    </source>
</evidence>
<dbReference type="GO" id="GO:0031491">
    <property type="term" value="F:nucleosome binding"/>
    <property type="evidence" value="ECO:0007669"/>
    <property type="project" value="TreeGrafter"/>
</dbReference>
<feature type="compositionally biased region" description="Polar residues" evidence="7">
    <location>
        <begin position="133"/>
        <end position="147"/>
    </location>
</feature>
<evidence type="ECO:0000256" key="7">
    <source>
        <dbReference type="SAM" id="MobiDB-lite"/>
    </source>
</evidence>
<dbReference type="Proteomes" id="UP000094389">
    <property type="component" value="Unassembled WGS sequence"/>
</dbReference>
<comment type="subcellular location">
    <subcellularLocation>
        <location evidence="1">Nucleus</location>
    </subcellularLocation>
</comment>
<dbReference type="GO" id="GO:0006338">
    <property type="term" value="P:chromatin remodeling"/>
    <property type="evidence" value="ECO:0007669"/>
    <property type="project" value="InterPro"/>
</dbReference>
<dbReference type="Pfam" id="PF07569">
    <property type="entry name" value="Hira"/>
    <property type="match status" value="1"/>
</dbReference>
<evidence type="ECO:0000256" key="6">
    <source>
        <dbReference type="ARBA" id="ARBA00023242"/>
    </source>
</evidence>
<evidence type="ECO:0000256" key="5">
    <source>
        <dbReference type="ARBA" id="ARBA00022853"/>
    </source>
</evidence>
<keyword evidence="3" id="KW-0853">WD repeat</keyword>
<dbReference type="PANTHER" id="PTHR13831">
    <property type="entry name" value="MEMBER OF THE HIR1 FAMILY OF WD-REPEAT PROTEINS"/>
    <property type="match status" value="1"/>
</dbReference>